<evidence type="ECO:0000313" key="3">
    <source>
        <dbReference type="EMBL" id="SAA09837.1"/>
    </source>
</evidence>
<dbReference type="InterPro" id="IPR059012">
    <property type="entry name" value="DUF8168_C"/>
</dbReference>
<evidence type="ECO:0000259" key="1">
    <source>
        <dbReference type="Pfam" id="PF26504"/>
    </source>
</evidence>
<sequence>MFTYMFWGKVLPERAQLDMNFKVNFIADKLDLKGDAFISIILNQVLVTLKIDKEVNILTLKRIVSSLLDKEMAKLAFIRGFDYTVVIDRCLKEDLTEDWVYGIDYPLESGVHTLKEINERMNWLRMLSVGMDGLLIDRCLNDFKSALTHIEDAPFYCYRAIESLRNHCSEQNDINDEPRSIQWEYFRNTALISTEDINFFTKWSRDIRHGRAAYMSDDEEVTVINKAHKIISSYLENISKKVVR</sequence>
<evidence type="ECO:0000313" key="6">
    <source>
        <dbReference type="Proteomes" id="UP000077278"/>
    </source>
</evidence>
<name>A0ABD7KEX3_9ENTR</name>
<dbReference type="InterPro" id="IPR059013">
    <property type="entry name" value="DUF8168_N"/>
</dbReference>
<organism evidence="4 6">
    <name type="scientific">Enterobacter roggenkampii</name>
    <dbReference type="NCBI Taxonomy" id="1812935"/>
    <lineage>
        <taxon>Bacteria</taxon>
        <taxon>Pseudomonadati</taxon>
        <taxon>Pseudomonadota</taxon>
        <taxon>Gammaproteobacteria</taxon>
        <taxon>Enterobacterales</taxon>
        <taxon>Enterobacteriaceae</taxon>
        <taxon>Enterobacter</taxon>
        <taxon>Enterobacter cloacae complex</taxon>
    </lineage>
</organism>
<dbReference type="AlphaFoldDB" id="A0ABD7KEX3"/>
<dbReference type="EMBL" id="FKDK01000002">
    <property type="protein sequence ID" value="SAA09837.1"/>
    <property type="molecule type" value="Genomic_DNA"/>
</dbReference>
<evidence type="ECO:0000259" key="2">
    <source>
        <dbReference type="Pfam" id="PF26505"/>
    </source>
</evidence>
<gene>
    <name evidence="4" type="ORF">SAMEA2273136_01508</name>
    <name evidence="3" type="ORF">SAMEA2273443_00767</name>
</gene>
<feature type="domain" description="DUF8168" evidence="2">
    <location>
        <begin position="4"/>
        <end position="100"/>
    </location>
</feature>
<comment type="caution">
    <text evidence="4">The sequence shown here is derived from an EMBL/GenBank/DDBJ whole genome shotgun (WGS) entry which is preliminary data.</text>
</comment>
<evidence type="ECO:0000313" key="4">
    <source>
        <dbReference type="EMBL" id="SAB94184.1"/>
    </source>
</evidence>
<dbReference type="Pfam" id="PF26504">
    <property type="entry name" value="DUF8168_C"/>
    <property type="match status" value="1"/>
</dbReference>
<dbReference type="RefSeq" id="WP_063615777.1">
    <property type="nucleotide sequence ID" value="NZ_FKDD01000005.1"/>
</dbReference>
<protein>
    <submittedName>
        <fullName evidence="4">Uncharacterized protein</fullName>
    </submittedName>
</protein>
<accession>A0ABD7KEX3</accession>
<dbReference type="Proteomes" id="UP000077063">
    <property type="component" value="Unassembled WGS sequence"/>
</dbReference>
<evidence type="ECO:0000313" key="5">
    <source>
        <dbReference type="Proteomes" id="UP000077063"/>
    </source>
</evidence>
<dbReference type="Pfam" id="PF26505">
    <property type="entry name" value="DUF8168_N"/>
    <property type="match status" value="1"/>
</dbReference>
<dbReference type="Proteomes" id="UP000077278">
    <property type="component" value="Unassembled WGS sequence"/>
</dbReference>
<dbReference type="EMBL" id="FKDD01000005">
    <property type="protein sequence ID" value="SAB94184.1"/>
    <property type="molecule type" value="Genomic_DNA"/>
</dbReference>
<keyword evidence="5" id="KW-1185">Reference proteome</keyword>
<reference evidence="5 6" key="1">
    <citation type="submission" date="2016-03" db="EMBL/GenBank/DDBJ databases">
        <authorList>
            <consortium name="Pathogen Informatics"/>
        </authorList>
    </citation>
    <scope>NUCLEOTIDE SEQUENCE [LARGE SCALE GENOMIC DNA]</scope>
    <source>
        <strain evidence="3">E2161</strain>
        <strain evidence="5">e2161</strain>
        <strain evidence="6">e264</strain>
        <strain evidence="4">E264</strain>
    </source>
</reference>
<feature type="domain" description="DUF8168" evidence="1">
    <location>
        <begin position="126"/>
        <end position="237"/>
    </location>
</feature>
<proteinExistence type="predicted"/>